<dbReference type="PANTHER" id="PTHR33498:SF1">
    <property type="entry name" value="TRANSPOSASE FOR INSERTION SEQUENCE ELEMENT IS1557"/>
    <property type="match status" value="1"/>
</dbReference>
<reference evidence="3 4" key="1">
    <citation type="submission" date="2020-08" db="EMBL/GenBank/DDBJ databases">
        <title>Sequencing the genomes of 1000 actinobacteria strains.</title>
        <authorList>
            <person name="Klenk H.-P."/>
        </authorList>
    </citation>
    <scope>NUCLEOTIDE SEQUENCE [LARGE SCALE GENOMIC DNA]</scope>
    <source>
        <strain evidence="3 4">DSM 45584</strain>
    </source>
</reference>
<comment type="caution">
    <text evidence="3">The sequence shown here is derived from an EMBL/GenBank/DDBJ whole genome shotgun (WGS) entry which is preliminary data.</text>
</comment>
<dbReference type="Proteomes" id="UP000584374">
    <property type="component" value="Unassembled WGS sequence"/>
</dbReference>
<gene>
    <name evidence="3" type="ORF">BJ970_004836</name>
</gene>
<organism evidence="3 4">
    <name type="scientific">Saccharopolyspora phatthalungensis</name>
    <dbReference type="NCBI Taxonomy" id="664693"/>
    <lineage>
        <taxon>Bacteria</taxon>
        <taxon>Bacillati</taxon>
        <taxon>Actinomycetota</taxon>
        <taxon>Actinomycetes</taxon>
        <taxon>Pseudonocardiales</taxon>
        <taxon>Pseudonocardiaceae</taxon>
        <taxon>Saccharopolyspora</taxon>
    </lineage>
</organism>
<evidence type="ECO:0000259" key="2">
    <source>
        <dbReference type="Pfam" id="PF01610"/>
    </source>
</evidence>
<dbReference type="InterPro" id="IPR002560">
    <property type="entry name" value="Transposase_DDE"/>
</dbReference>
<keyword evidence="4" id="KW-1185">Reference proteome</keyword>
<feature type="region of interest" description="Disordered" evidence="1">
    <location>
        <begin position="220"/>
        <end position="239"/>
    </location>
</feature>
<dbReference type="InterPro" id="IPR047951">
    <property type="entry name" value="Transpos_ISL3"/>
</dbReference>
<name>A0A840Q483_9PSEU</name>
<evidence type="ECO:0000256" key="1">
    <source>
        <dbReference type="SAM" id="MobiDB-lite"/>
    </source>
</evidence>
<dbReference type="EMBL" id="JACHIW010000001">
    <property type="protein sequence ID" value="MBB5157302.1"/>
    <property type="molecule type" value="Genomic_DNA"/>
</dbReference>
<dbReference type="NCBIfam" id="NF033550">
    <property type="entry name" value="transpos_ISL3"/>
    <property type="match status" value="1"/>
</dbReference>
<dbReference type="AlphaFoldDB" id="A0A840Q483"/>
<proteinExistence type="predicted"/>
<accession>A0A840Q483</accession>
<protein>
    <submittedName>
        <fullName evidence="3">Transposase</fullName>
    </submittedName>
</protein>
<evidence type="ECO:0000313" key="3">
    <source>
        <dbReference type="EMBL" id="MBB5157302.1"/>
    </source>
</evidence>
<feature type="domain" description="Transposase IS204/IS1001/IS1096/IS1165 DDE" evidence="2">
    <location>
        <begin position="90"/>
        <end position="189"/>
    </location>
</feature>
<sequence length="239" mass="26453">MLIGLRVRRLFCDNPECAKKTFAEAVPELAARYGRRTTALERVLCAVALALGGRAGARLTQRLAAAVSRMTLLRLIRALPDPEYTTPRVLGVDDFALRRGHHYDTILIDLESRRPVDMLADRTAETLTAWLKTHPGVEIVCRDRAGAYAEGARAGAPDALQVADRWHVWNNLAGAVERTVARHQKCLNAAGRVPEPRGKPPSVRRVVGWLMSDPANIESVRCEPPRPISGNCRRRGERS</sequence>
<evidence type="ECO:0000313" key="4">
    <source>
        <dbReference type="Proteomes" id="UP000584374"/>
    </source>
</evidence>
<dbReference type="PANTHER" id="PTHR33498">
    <property type="entry name" value="TRANSPOSASE FOR INSERTION SEQUENCE ELEMENT IS1557"/>
    <property type="match status" value="1"/>
</dbReference>
<dbReference type="Pfam" id="PF01610">
    <property type="entry name" value="DDE_Tnp_ISL3"/>
    <property type="match status" value="1"/>
</dbReference>